<comment type="caution">
    <text evidence="2">The sequence shown here is derived from an EMBL/GenBank/DDBJ whole genome shotgun (WGS) entry which is preliminary data.</text>
</comment>
<feature type="transmembrane region" description="Helical" evidence="1">
    <location>
        <begin position="37"/>
        <end position="56"/>
    </location>
</feature>
<keyword evidence="1" id="KW-0812">Transmembrane</keyword>
<accession>A0ABQ1P508</accession>
<gene>
    <name evidence="2" type="ORF">GCM10007216_22150</name>
</gene>
<feature type="transmembrane region" description="Helical" evidence="1">
    <location>
        <begin position="68"/>
        <end position="87"/>
    </location>
</feature>
<dbReference type="Proteomes" id="UP000619534">
    <property type="component" value="Unassembled WGS sequence"/>
</dbReference>
<evidence type="ECO:0000256" key="1">
    <source>
        <dbReference type="SAM" id="Phobius"/>
    </source>
</evidence>
<feature type="transmembrane region" description="Helical" evidence="1">
    <location>
        <begin position="7"/>
        <end position="31"/>
    </location>
</feature>
<keyword evidence="1" id="KW-1133">Transmembrane helix</keyword>
<proteinExistence type="predicted"/>
<reference evidence="3" key="1">
    <citation type="journal article" date="2019" name="Int. J. Syst. Evol. Microbiol.">
        <title>The Global Catalogue of Microorganisms (GCM) 10K type strain sequencing project: providing services to taxonomists for standard genome sequencing and annotation.</title>
        <authorList>
            <consortium name="The Broad Institute Genomics Platform"/>
            <consortium name="The Broad Institute Genome Sequencing Center for Infectious Disease"/>
            <person name="Wu L."/>
            <person name="Ma J."/>
        </authorList>
    </citation>
    <scope>NUCLEOTIDE SEQUENCE [LARGE SCALE GENOMIC DNA]</scope>
    <source>
        <strain evidence="3">CCM 7282</strain>
    </source>
</reference>
<protein>
    <submittedName>
        <fullName evidence="2">Uncharacterized protein</fullName>
    </submittedName>
</protein>
<sequence length="89" mass="10652">MKSRKHSMFILTNAILGLITCFGYLYVWFTYSFMESMLSWPPVLMLVAGIGAFFLWNKWLLRKEKKRYWLQAIFSYGATIIVFIYFLTK</sequence>
<keyword evidence="3" id="KW-1185">Reference proteome</keyword>
<dbReference type="EMBL" id="BMCJ01000003">
    <property type="protein sequence ID" value="GGC90928.1"/>
    <property type="molecule type" value="Genomic_DNA"/>
</dbReference>
<dbReference type="RefSeq" id="WP_062445772.1">
    <property type="nucleotide sequence ID" value="NZ_BMCJ01000003.1"/>
</dbReference>
<keyword evidence="1" id="KW-0472">Membrane</keyword>
<evidence type="ECO:0000313" key="3">
    <source>
        <dbReference type="Proteomes" id="UP000619534"/>
    </source>
</evidence>
<name>A0ABQ1P508_9BACI</name>
<organism evidence="2 3">
    <name type="scientific">Thalassobacillus devorans</name>
    <dbReference type="NCBI Taxonomy" id="279813"/>
    <lineage>
        <taxon>Bacteria</taxon>
        <taxon>Bacillati</taxon>
        <taxon>Bacillota</taxon>
        <taxon>Bacilli</taxon>
        <taxon>Bacillales</taxon>
        <taxon>Bacillaceae</taxon>
        <taxon>Thalassobacillus</taxon>
    </lineage>
</organism>
<evidence type="ECO:0000313" key="2">
    <source>
        <dbReference type="EMBL" id="GGC90928.1"/>
    </source>
</evidence>